<dbReference type="PROSITE" id="PS50850">
    <property type="entry name" value="MFS"/>
    <property type="match status" value="1"/>
</dbReference>
<keyword evidence="1" id="KW-0472">Membrane</keyword>
<feature type="transmembrane region" description="Helical" evidence="1">
    <location>
        <begin position="379"/>
        <end position="398"/>
    </location>
</feature>
<name>A0A6J7DIU4_9ZZZZ</name>
<feature type="transmembrane region" description="Helical" evidence="1">
    <location>
        <begin position="353"/>
        <end position="373"/>
    </location>
</feature>
<dbReference type="PANTHER" id="PTHR23534">
    <property type="entry name" value="MFS PERMEASE"/>
    <property type="match status" value="1"/>
</dbReference>
<dbReference type="InterPro" id="IPR036259">
    <property type="entry name" value="MFS_trans_sf"/>
</dbReference>
<feature type="transmembrane region" description="Helical" evidence="1">
    <location>
        <begin position="75"/>
        <end position="94"/>
    </location>
</feature>
<dbReference type="GO" id="GO:0022857">
    <property type="term" value="F:transmembrane transporter activity"/>
    <property type="evidence" value="ECO:0007669"/>
    <property type="project" value="InterPro"/>
</dbReference>
<proteinExistence type="predicted"/>
<keyword evidence="1" id="KW-0812">Transmembrane</keyword>
<dbReference type="EMBL" id="CAFBLH010000025">
    <property type="protein sequence ID" value="CAB4869440.1"/>
    <property type="molecule type" value="Genomic_DNA"/>
</dbReference>
<feature type="transmembrane region" description="Helical" evidence="1">
    <location>
        <begin position="317"/>
        <end position="341"/>
    </location>
</feature>
<feature type="transmembrane region" description="Helical" evidence="1">
    <location>
        <begin position="20"/>
        <end position="39"/>
    </location>
</feature>
<dbReference type="Pfam" id="PF07690">
    <property type="entry name" value="MFS_1"/>
    <property type="match status" value="1"/>
</dbReference>
<feature type="domain" description="Major facilitator superfamily (MFS) profile" evidence="2">
    <location>
        <begin position="225"/>
        <end position="405"/>
    </location>
</feature>
<evidence type="ECO:0000259" key="2">
    <source>
        <dbReference type="PROSITE" id="PS50850"/>
    </source>
</evidence>
<accession>A0A6J7DIU4</accession>
<reference evidence="3" key="1">
    <citation type="submission" date="2020-05" db="EMBL/GenBank/DDBJ databases">
        <authorList>
            <person name="Chiriac C."/>
            <person name="Salcher M."/>
            <person name="Ghai R."/>
            <person name="Kavagutti S V."/>
        </authorList>
    </citation>
    <scope>NUCLEOTIDE SEQUENCE</scope>
</reference>
<gene>
    <name evidence="3" type="ORF">UFOPK3342_00888</name>
</gene>
<dbReference type="PANTHER" id="PTHR23534:SF1">
    <property type="entry name" value="MAJOR FACILITATOR SUPERFAMILY PROTEIN"/>
    <property type="match status" value="1"/>
</dbReference>
<dbReference type="AlphaFoldDB" id="A0A6J7DIU4"/>
<dbReference type="InterPro" id="IPR020846">
    <property type="entry name" value="MFS_dom"/>
</dbReference>
<dbReference type="Gene3D" id="1.20.1250.20">
    <property type="entry name" value="MFS general substrate transporter like domains"/>
    <property type="match status" value="2"/>
</dbReference>
<organism evidence="3">
    <name type="scientific">freshwater metagenome</name>
    <dbReference type="NCBI Taxonomy" id="449393"/>
    <lineage>
        <taxon>unclassified sequences</taxon>
        <taxon>metagenomes</taxon>
        <taxon>ecological metagenomes</taxon>
    </lineage>
</organism>
<keyword evidence="1" id="KW-1133">Transmembrane helix</keyword>
<feature type="transmembrane region" description="Helical" evidence="1">
    <location>
        <begin position="100"/>
        <end position="124"/>
    </location>
</feature>
<feature type="transmembrane region" description="Helical" evidence="1">
    <location>
        <begin position="226"/>
        <end position="246"/>
    </location>
</feature>
<protein>
    <submittedName>
        <fullName evidence="3">Unannotated protein</fullName>
    </submittedName>
</protein>
<feature type="transmembrane region" description="Helical" evidence="1">
    <location>
        <begin position="136"/>
        <end position="154"/>
    </location>
</feature>
<evidence type="ECO:0000313" key="3">
    <source>
        <dbReference type="EMBL" id="CAB4869440.1"/>
    </source>
</evidence>
<feature type="transmembrane region" description="Helical" evidence="1">
    <location>
        <begin position="45"/>
        <end position="63"/>
    </location>
</feature>
<feature type="transmembrane region" description="Helical" evidence="1">
    <location>
        <begin position="174"/>
        <end position="192"/>
    </location>
</feature>
<dbReference type="InterPro" id="IPR011701">
    <property type="entry name" value="MFS"/>
</dbReference>
<feature type="transmembrane region" description="Helical" evidence="1">
    <location>
        <begin position="258"/>
        <end position="279"/>
    </location>
</feature>
<dbReference type="SUPFAM" id="SSF103473">
    <property type="entry name" value="MFS general substrate transporter"/>
    <property type="match status" value="1"/>
</dbReference>
<evidence type="ECO:0000256" key="1">
    <source>
        <dbReference type="SAM" id="Phobius"/>
    </source>
</evidence>
<feature type="transmembrane region" description="Helical" evidence="1">
    <location>
        <begin position="291"/>
        <end position="311"/>
    </location>
</feature>
<sequence length="405" mass="41758">MPNTELQHRTVRTLASAQVLNGIGVAGTVAAGSLLVSSITDSETLAGLAQTSSVLGAAALALPLARLTAQGGRRLALSVGYVTGVFGSIFAIIGGAHKNLFFMLLGTFLVGAASAAGYQARFAAIDLATKESRAKQLSFVVWGSTIGAVAGPNLMDPAGNLAEFLKLPRLVGPYIVSATTLLLATIVIQAFLRPDPYLTAEKQASITQHKGSTKEALAHIRSNPTALFAISAIAIGHVAMVSVMVMTPIHMAHVDVTLRVIGFVISVHVLGMYVFSPLVGSLSDRLGRIRVIQLGLIILLSSTVIAGTSAADNAIQLGIGLFLLGLGWSCTLIAGSAFLSESVSLEMRPASQGASDLVMNLSGAGGGALAGVIIGTLNYGWLCLFAAIPVLFLALISIKVNNYAK</sequence>